<dbReference type="Proteomes" id="UP000054845">
    <property type="component" value="Unassembled WGS sequence"/>
</dbReference>
<dbReference type="AlphaFoldDB" id="A0A0N7LB45"/>
<proteinExistence type="predicted"/>
<organism evidence="1 2">
    <name type="scientific">Ceraceosorus bombacis</name>
    <dbReference type="NCBI Taxonomy" id="401625"/>
    <lineage>
        <taxon>Eukaryota</taxon>
        <taxon>Fungi</taxon>
        <taxon>Dikarya</taxon>
        <taxon>Basidiomycota</taxon>
        <taxon>Ustilaginomycotina</taxon>
        <taxon>Exobasidiomycetes</taxon>
        <taxon>Ceraceosorales</taxon>
        <taxon>Ceraceosoraceae</taxon>
        <taxon>Ceraceosorus</taxon>
    </lineage>
</organism>
<sequence>MIDSGTPCPGLSHLHLIFVISNKGSYPHYWRSPIKLLALAIALPHLRSLAGRASHRVTRRAPCDELR</sequence>
<dbReference type="EMBL" id="CCYA01000270">
    <property type="protein sequence ID" value="CEH18362.1"/>
    <property type="molecule type" value="Genomic_DNA"/>
</dbReference>
<reference evidence="1 2" key="1">
    <citation type="submission" date="2014-09" db="EMBL/GenBank/DDBJ databases">
        <authorList>
            <person name="Magalhaes I.L.F."/>
            <person name="Oliveira U."/>
            <person name="Santos F.R."/>
            <person name="Vidigal T.H.D.A."/>
            <person name="Brescovit A.D."/>
            <person name="Santos A.J."/>
        </authorList>
    </citation>
    <scope>NUCLEOTIDE SEQUENCE [LARGE SCALE GENOMIC DNA]</scope>
</reference>
<protein>
    <submittedName>
        <fullName evidence="1">Uncharacterized protein</fullName>
    </submittedName>
</protein>
<evidence type="ECO:0000313" key="1">
    <source>
        <dbReference type="EMBL" id="CEH18362.1"/>
    </source>
</evidence>
<accession>A0A0N7LB45</accession>
<keyword evidence="2" id="KW-1185">Reference proteome</keyword>
<evidence type="ECO:0000313" key="2">
    <source>
        <dbReference type="Proteomes" id="UP000054845"/>
    </source>
</evidence>
<name>A0A0N7LB45_9BASI</name>